<dbReference type="InterPro" id="IPR020557">
    <property type="entry name" value="Fumarate_lyase_CS"/>
</dbReference>
<dbReference type="CDD" id="cd01362">
    <property type="entry name" value="Fumarase_classII"/>
    <property type="match status" value="1"/>
</dbReference>
<dbReference type="InterPro" id="IPR008948">
    <property type="entry name" value="L-Aspartase-like"/>
</dbReference>
<dbReference type="FunFam" id="1.10.40.30:FF:000002">
    <property type="entry name" value="Fumarate hydratase class II"/>
    <property type="match status" value="1"/>
</dbReference>
<gene>
    <name evidence="7" type="primary">LOC111597361</name>
</gene>
<dbReference type="FunFam" id="1.10.275.10:FF:000001">
    <property type="entry name" value="Fumarate hydratase, mitochondrial"/>
    <property type="match status" value="1"/>
</dbReference>
<sequence>MLCKKHKLLCPPHLVLKSWHHHLATTLSLQNKMKSKDDEKYRVEKDTFGELKVPADRLYGAQTMRSVLNFPIGNIGERMPKPVVQAMGILKKACANVNKDFGMDPKIADAVANACDDVISGKHYAAGHFPLVIWQTGSGTQTNMNTNEVISNAAIKAMGGELGSKKPVHPNDHVNKSQSSNDTFPAASHISVALELNKRLKPSISYLRDALHCKAVDYKDIIKIGRTHLMDAVPMTLGQEFSGYAQQLTNGLARIDACLPRVYELALGGTAVGTGLNTPKGFAEKVSARIAELTSLPFVTAPNFFEALAARDAMVEVHGVLNTIAVSLMKIANDIRFLGSGPRCGLGELSLPENEPGSSIMPGKVNPTQCESLTMICAQVMGNQVAVTVGGAFGHFELNVFKPLIVSNVLRSIRLLADGSVNFSKNCVEGIQPNHERIAKIMNESLMLVTALNPHIGYDKAAAIAKTAHKNGTTLKQEALKAGITEQQFKEWVDPKKMLGPK</sequence>
<keyword evidence="3" id="KW-0456">Lyase</keyword>
<dbReference type="GO" id="GO:0006108">
    <property type="term" value="P:malate metabolic process"/>
    <property type="evidence" value="ECO:0007669"/>
    <property type="project" value="TreeGrafter"/>
</dbReference>
<dbReference type="OrthoDB" id="1738025at2759"/>
<reference evidence="7" key="1">
    <citation type="submission" date="2025-08" db="UniProtKB">
        <authorList>
            <consortium name="RefSeq"/>
        </authorList>
    </citation>
    <scope>IDENTIFICATION</scope>
    <source>
        <strain evidence="7">15085-1641.00</strain>
        <tissue evidence="7">Whole body</tissue>
    </source>
</reference>
<dbReference type="Gene3D" id="1.20.200.10">
    <property type="entry name" value="Fumarase/aspartase (Central domain)"/>
    <property type="match status" value="1"/>
</dbReference>
<dbReference type="Gene3D" id="1.10.275.10">
    <property type="entry name" value="Fumarase/aspartase (N-terminal domain)"/>
    <property type="match status" value="1"/>
</dbReference>
<dbReference type="Pfam" id="PF10415">
    <property type="entry name" value="FumaraseC_C"/>
    <property type="match status" value="1"/>
</dbReference>
<protein>
    <recommendedName>
        <fullName evidence="2">fumarate hydratase</fullName>
        <ecNumber evidence="2">4.2.1.2</ecNumber>
    </recommendedName>
</protein>
<comment type="similarity">
    <text evidence="1">Belongs to the class-II fumarase/aspartase family. Fumarase subfamily.</text>
</comment>
<dbReference type="KEGG" id="dhe:111597361"/>
<evidence type="ECO:0000259" key="5">
    <source>
        <dbReference type="Pfam" id="PF10415"/>
    </source>
</evidence>
<dbReference type="NCBIfam" id="NF008909">
    <property type="entry name" value="PRK12273.1"/>
    <property type="match status" value="1"/>
</dbReference>
<dbReference type="GO" id="GO:0006106">
    <property type="term" value="P:fumarate metabolic process"/>
    <property type="evidence" value="ECO:0007669"/>
    <property type="project" value="InterPro"/>
</dbReference>
<dbReference type="RefSeq" id="XP_023167784.1">
    <property type="nucleotide sequence ID" value="XM_023312016.2"/>
</dbReference>
<dbReference type="HAMAP" id="MF_00743">
    <property type="entry name" value="FumaraseC"/>
    <property type="match status" value="1"/>
</dbReference>
<dbReference type="GeneID" id="111597361"/>
<proteinExistence type="inferred from homology"/>
<dbReference type="OMA" id="IGHHTAI"/>
<evidence type="ECO:0000259" key="4">
    <source>
        <dbReference type="Pfam" id="PF00206"/>
    </source>
</evidence>
<dbReference type="InterPro" id="IPR000362">
    <property type="entry name" value="Fumarate_lyase_fam"/>
</dbReference>
<dbReference type="InterPro" id="IPR018951">
    <property type="entry name" value="Fumarase_C_C"/>
</dbReference>
<dbReference type="GO" id="GO:0005739">
    <property type="term" value="C:mitochondrion"/>
    <property type="evidence" value="ECO:0007669"/>
    <property type="project" value="TreeGrafter"/>
</dbReference>
<dbReference type="InterPro" id="IPR024083">
    <property type="entry name" value="Fumarase/histidase_N"/>
</dbReference>
<dbReference type="InterPro" id="IPR005677">
    <property type="entry name" value="Fum_hydII"/>
</dbReference>
<dbReference type="NCBIfam" id="TIGR00979">
    <property type="entry name" value="fumC_II"/>
    <property type="match status" value="1"/>
</dbReference>
<dbReference type="PRINTS" id="PR00149">
    <property type="entry name" value="FUMRATELYASE"/>
</dbReference>
<feature type="domain" description="Fumarate lyase N-terminal" evidence="4">
    <location>
        <begin position="49"/>
        <end position="382"/>
    </location>
</feature>
<dbReference type="InterPro" id="IPR022761">
    <property type="entry name" value="Fumarate_lyase_N"/>
</dbReference>
<dbReference type="AlphaFoldDB" id="A0A6J1LV53"/>
<dbReference type="Gene3D" id="1.10.40.30">
    <property type="entry name" value="Fumarase/aspartase (C-terminal domain)"/>
    <property type="match status" value="1"/>
</dbReference>
<name>A0A6J1LV53_DROHY</name>
<dbReference type="Proteomes" id="UP000504633">
    <property type="component" value="Unplaced"/>
</dbReference>
<dbReference type="FunFam" id="1.20.200.10:FF:000001">
    <property type="entry name" value="Fumarate hydratase, mitochondrial"/>
    <property type="match status" value="1"/>
</dbReference>
<dbReference type="PANTHER" id="PTHR11444">
    <property type="entry name" value="ASPARTATEAMMONIA/ARGININOSUCCINATE/ADENYLOSUCCINATE LYASE"/>
    <property type="match status" value="1"/>
</dbReference>
<feature type="domain" description="Fumarase C C-terminal" evidence="5">
    <location>
        <begin position="448"/>
        <end position="499"/>
    </location>
</feature>
<evidence type="ECO:0000256" key="3">
    <source>
        <dbReference type="ARBA" id="ARBA00023239"/>
    </source>
</evidence>
<dbReference type="SUPFAM" id="SSF48557">
    <property type="entry name" value="L-aspartase-like"/>
    <property type="match status" value="1"/>
</dbReference>
<evidence type="ECO:0000256" key="2">
    <source>
        <dbReference type="ARBA" id="ARBA00012921"/>
    </source>
</evidence>
<evidence type="ECO:0000256" key="1">
    <source>
        <dbReference type="ARBA" id="ARBA00009084"/>
    </source>
</evidence>
<accession>A0A6J1LV53</accession>
<evidence type="ECO:0000313" key="7">
    <source>
        <dbReference type="RefSeq" id="XP_023167784.1"/>
    </source>
</evidence>
<dbReference type="GO" id="GO:0006099">
    <property type="term" value="P:tricarboxylic acid cycle"/>
    <property type="evidence" value="ECO:0007669"/>
    <property type="project" value="UniProtKB-UniPathway"/>
</dbReference>
<dbReference type="GO" id="GO:0004333">
    <property type="term" value="F:fumarate hydratase activity"/>
    <property type="evidence" value="ECO:0007669"/>
    <property type="project" value="UniProtKB-EC"/>
</dbReference>
<dbReference type="Pfam" id="PF00206">
    <property type="entry name" value="Lyase_1"/>
    <property type="match status" value="1"/>
</dbReference>
<keyword evidence="6" id="KW-1185">Reference proteome</keyword>
<dbReference type="EC" id="4.2.1.2" evidence="2"/>
<dbReference type="UniPathway" id="UPA00223">
    <property type="reaction ID" value="UER01007"/>
</dbReference>
<organism evidence="6 7">
    <name type="scientific">Drosophila hydei</name>
    <name type="common">Fruit fly</name>
    <dbReference type="NCBI Taxonomy" id="7224"/>
    <lineage>
        <taxon>Eukaryota</taxon>
        <taxon>Metazoa</taxon>
        <taxon>Ecdysozoa</taxon>
        <taxon>Arthropoda</taxon>
        <taxon>Hexapoda</taxon>
        <taxon>Insecta</taxon>
        <taxon>Pterygota</taxon>
        <taxon>Neoptera</taxon>
        <taxon>Endopterygota</taxon>
        <taxon>Diptera</taxon>
        <taxon>Brachycera</taxon>
        <taxon>Muscomorpha</taxon>
        <taxon>Ephydroidea</taxon>
        <taxon>Drosophilidae</taxon>
        <taxon>Drosophila</taxon>
    </lineage>
</organism>
<evidence type="ECO:0000313" key="6">
    <source>
        <dbReference type="Proteomes" id="UP000504633"/>
    </source>
</evidence>
<dbReference type="PROSITE" id="PS00163">
    <property type="entry name" value="FUMARATE_LYASES"/>
    <property type="match status" value="1"/>
</dbReference>
<dbReference type="PANTHER" id="PTHR11444:SF1">
    <property type="entry name" value="FUMARATE HYDRATASE, MITOCHONDRIAL"/>
    <property type="match status" value="1"/>
</dbReference>